<protein>
    <recommendedName>
        <fullName evidence="2">TCTP domain-containing protein</fullName>
    </recommendedName>
</protein>
<dbReference type="InterPro" id="IPR011323">
    <property type="entry name" value="Mss4/transl-control_tumour"/>
</dbReference>
<dbReference type="PANTHER" id="PTHR11991">
    <property type="entry name" value="TRANSLATIONALLY CONTROLLED TUMOR PROTEIN-RELATED"/>
    <property type="match status" value="1"/>
</dbReference>
<accession>A0AAN7Z5B1</accession>
<evidence type="ECO:0000259" key="2">
    <source>
        <dbReference type="PROSITE" id="PS51797"/>
    </source>
</evidence>
<dbReference type="GO" id="GO:0005509">
    <property type="term" value="F:calcium ion binding"/>
    <property type="evidence" value="ECO:0007669"/>
    <property type="project" value="TreeGrafter"/>
</dbReference>
<evidence type="ECO:0000313" key="4">
    <source>
        <dbReference type="Proteomes" id="UP001344447"/>
    </source>
</evidence>
<dbReference type="Pfam" id="PF00838">
    <property type="entry name" value="TCTP"/>
    <property type="match status" value="1"/>
</dbReference>
<dbReference type="AlphaFoldDB" id="A0AAN7Z5B1"/>
<feature type="domain" description="TCTP" evidence="2">
    <location>
        <begin position="1"/>
        <end position="192"/>
    </location>
</feature>
<dbReference type="InterPro" id="IPR011057">
    <property type="entry name" value="Mss4-like_sf"/>
</dbReference>
<evidence type="ECO:0000256" key="1">
    <source>
        <dbReference type="PROSITE-ProRule" id="PRU01133"/>
    </source>
</evidence>
<proteinExistence type="inferred from homology"/>
<dbReference type="Proteomes" id="UP001344447">
    <property type="component" value="Unassembled WGS sequence"/>
</dbReference>
<keyword evidence="4" id="KW-1185">Reference proteome</keyword>
<reference evidence="3 4" key="1">
    <citation type="submission" date="2023-11" db="EMBL/GenBank/DDBJ databases">
        <title>Dfirmibasis_genome.</title>
        <authorList>
            <person name="Edelbroek B."/>
            <person name="Kjellin J."/>
            <person name="Jerlstrom-Hultqvist J."/>
            <person name="Soderbom F."/>
        </authorList>
    </citation>
    <scope>NUCLEOTIDE SEQUENCE [LARGE SCALE GENOMIC DNA]</scope>
    <source>
        <strain evidence="3 4">TNS-C-14</strain>
    </source>
</reference>
<dbReference type="PROSITE" id="PS51797">
    <property type="entry name" value="TCTP_3"/>
    <property type="match status" value="1"/>
</dbReference>
<evidence type="ECO:0000313" key="3">
    <source>
        <dbReference type="EMBL" id="KAK5584915.1"/>
    </source>
</evidence>
<dbReference type="PANTHER" id="PTHR11991:SF0">
    <property type="entry name" value="TRANSLATIONALLY-CONTROLLED TUMOR PROTEIN"/>
    <property type="match status" value="1"/>
</dbReference>
<dbReference type="EMBL" id="JAVFKY010000001">
    <property type="protein sequence ID" value="KAK5584915.1"/>
    <property type="molecule type" value="Genomic_DNA"/>
</dbReference>
<comment type="similarity">
    <text evidence="1">Belongs to the TCTP family.</text>
</comment>
<organism evidence="3 4">
    <name type="scientific">Dictyostelium firmibasis</name>
    <dbReference type="NCBI Taxonomy" id="79012"/>
    <lineage>
        <taxon>Eukaryota</taxon>
        <taxon>Amoebozoa</taxon>
        <taxon>Evosea</taxon>
        <taxon>Eumycetozoa</taxon>
        <taxon>Dictyostelia</taxon>
        <taxon>Dictyosteliales</taxon>
        <taxon>Dictyosteliaceae</taxon>
        <taxon>Dictyostelium</taxon>
    </lineage>
</organism>
<comment type="caution">
    <text evidence="3">The sequence shown here is derived from an EMBL/GenBank/DDBJ whole genome shotgun (WGS) entry which is preliminary data.</text>
</comment>
<dbReference type="InterPro" id="IPR034737">
    <property type="entry name" value="TCTP"/>
</dbReference>
<dbReference type="SUPFAM" id="SSF51316">
    <property type="entry name" value="Mss4-like"/>
    <property type="match status" value="1"/>
</dbReference>
<gene>
    <name evidence="3" type="ORF">RB653_006533</name>
</gene>
<dbReference type="InterPro" id="IPR018105">
    <property type="entry name" value="Translational_control_tumour_p"/>
</dbReference>
<dbReference type="Gene3D" id="2.170.150.10">
    <property type="entry name" value="Metal Binding Protein, Guanine Nucleotide Exchange Factor, Chain A"/>
    <property type="match status" value="1"/>
</dbReference>
<dbReference type="GO" id="GO:0005737">
    <property type="term" value="C:cytoplasm"/>
    <property type="evidence" value="ECO:0007669"/>
    <property type="project" value="TreeGrafter"/>
</dbReference>
<sequence length="192" mass="21794">MILYKDLIGNSHDDLLTDKYEIVEGDVTFEVKTKMITKDLNVVVNNNFGGMISTMADNGSVTLSSNLEDEFENVEAAGTFQINNLVEQLRLVETSFDKKSYLTYMKLYIKDLINHIKQQQPNILTEKIELIQKGIQSFVKTMMDGENFKKYSFFTGSSMDANGLVATMYYKDDDPTTPTFVFIKYGLSPVVV</sequence>
<name>A0AAN7Z5B1_9MYCE</name>